<protein>
    <submittedName>
        <fullName evidence="1">Uncharacterized protein</fullName>
    </submittedName>
</protein>
<evidence type="ECO:0000313" key="1">
    <source>
        <dbReference type="EMBL" id="GAA1960510.1"/>
    </source>
</evidence>
<name>A0ABP5C9T7_9ACTN</name>
<proteinExistence type="predicted"/>
<reference evidence="2" key="1">
    <citation type="journal article" date="2019" name="Int. J. Syst. Evol. Microbiol.">
        <title>The Global Catalogue of Microorganisms (GCM) 10K type strain sequencing project: providing services to taxonomists for standard genome sequencing and annotation.</title>
        <authorList>
            <consortium name="The Broad Institute Genomics Platform"/>
            <consortium name="The Broad Institute Genome Sequencing Center for Infectious Disease"/>
            <person name="Wu L."/>
            <person name="Ma J."/>
        </authorList>
    </citation>
    <scope>NUCLEOTIDE SEQUENCE [LARGE SCALE GENOMIC DNA]</scope>
    <source>
        <strain evidence="2">JCM 16013</strain>
    </source>
</reference>
<comment type="caution">
    <text evidence="1">The sequence shown here is derived from an EMBL/GenBank/DDBJ whole genome shotgun (WGS) entry which is preliminary data.</text>
</comment>
<organism evidence="1 2">
    <name type="scientific">Catenulispora subtropica</name>
    <dbReference type="NCBI Taxonomy" id="450798"/>
    <lineage>
        <taxon>Bacteria</taxon>
        <taxon>Bacillati</taxon>
        <taxon>Actinomycetota</taxon>
        <taxon>Actinomycetes</taxon>
        <taxon>Catenulisporales</taxon>
        <taxon>Catenulisporaceae</taxon>
        <taxon>Catenulispora</taxon>
    </lineage>
</organism>
<gene>
    <name evidence="1" type="ORF">GCM10009838_16190</name>
</gene>
<evidence type="ECO:0000313" key="2">
    <source>
        <dbReference type="Proteomes" id="UP001499854"/>
    </source>
</evidence>
<dbReference type="Proteomes" id="UP001499854">
    <property type="component" value="Unassembled WGS sequence"/>
</dbReference>
<keyword evidence="2" id="KW-1185">Reference proteome</keyword>
<dbReference type="EMBL" id="BAAAQM010000006">
    <property type="protein sequence ID" value="GAA1960510.1"/>
    <property type="molecule type" value="Genomic_DNA"/>
</dbReference>
<sequence length="71" mass="7852">MAETVAPAKDPDKVASRNDSVTWMPFTYMNIIGNGRTLVGAPRRADRPPPRDGQIRGLFQKRAQWLGNSVA</sequence>
<accession>A0ABP5C9T7</accession>